<protein>
    <submittedName>
        <fullName evidence="1">Uncharacterized protein</fullName>
    </submittedName>
</protein>
<evidence type="ECO:0000313" key="2">
    <source>
        <dbReference type="Proteomes" id="UP000008181"/>
    </source>
</evidence>
<proteinExistence type="predicted"/>
<keyword evidence="2" id="KW-1185">Reference proteome</keyword>
<dbReference type="RefSeq" id="XP_003651059.1">
    <property type="nucleotide sequence ID" value="XM_003651011.1"/>
</dbReference>
<dbReference type="AlphaFoldDB" id="G2QVZ1"/>
<dbReference type="GeneID" id="11523658"/>
<accession>G2QVZ1</accession>
<dbReference type="KEGG" id="ttt:THITE_2111009"/>
<gene>
    <name evidence="1" type="ORF">THITE_2111009</name>
</gene>
<reference evidence="1 2" key="1">
    <citation type="journal article" date="2011" name="Nat. Biotechnol.">
        <title>Comparative genomic analysis of the thermophilic biomass-degrading fungi Myceliophthora thermophila and Thielavia terrestris.</title>
        <authorList>
            <person name="Berka R.M."/>
            <person name="Grigoriev I.V."/>
            <person name="Otillar R."/>
            <person name="Salamov A."/>
            <person name="Grimwood J."/>
            <person name="Reid I."/>
            <person name="Ishmael N."/>
            <person name="John T."/>
            <person name="Darmond C."/>
            <person name="Moisan M.-C."/>
            <person name="Henrissat B."/>
            <person name="Coutinho P.M."/>
            <person name="Lombard V."/>
            <person name="Natvig D.O."/>
            <person name="Lindquist E."/>
            <person name="Schmutz J."/>
            <person name="Lucas S."/>
            <person name="Harris P."/>
            <person name="Powlowski J."/>
            <person name="Bellemare A."/>
            <person name="Taylor D."/>
            <person name="Butler G."/>
            <person name="de Vries R.P."/>
            <person name="Allijn I.E."/>
            <person name="van den Brink J."/>
            <person name="Ushinsky S."/>
            <person name="Storms R."/>
            <person name="Powell A.J."/>
            <person name="Paulsen I.T."/>
            <person name="Elbourne L.D.H."/>
            <person name="Baker S.E."/>
            <person name="Magnuson J."/>
            <person name="LaBoissiere S."/>
            <person name="Clutterbuck A.J."/>
            <person name="Martinez D."/>
            <person name="Wogulis M."/>
            <person name="de Leon A.L."/>
            <person name="Rey M.W."/>
            <person name="Tsang A."/>
        </authorList>
    </citation>
    <scope>NUCLEOTIDE SEQUENCE [LARGE SCALE GENOMIC DNA]</scope>
    <source>
        <strain evidence="2">ATCC 38088 / NRRL 8126</strain>
    </source>
</reference>
<name>G2QVZ1_THETT</name>
<dbReference type="Proteomes" id="UP000008181">
    <property type="component" value="Chromosome 1"/>
</dbReference>
<sequence length="58" mass="6430">MGLAACCAGRRTLLPFAACFSGSLLQQVVLTFTYTTDPYTPKLQTLRWITERIPVNPP</sequence>
<evidence type="ECO:0000313" key="1">
    <source>
        <dbReference type="EMBL" id="AEO64723.1"/>
    </source>
</evidence>
<dbReference type="EMBL" id="CP003009">
    <property type="protein sequence ID" value="AEO64723.1"/>
    <property type="molecule type" value="Genomic_DNA"/>
</dbReference>
<dbReference type="HOGENOM" id="CLU_2980739_0_0_1"/>
<organism evidence="1 2">
    <name type="scientific">Thermothielavioides terrestris (strain ATCC 38088 / NRRL 8126)</name>
    <name type="common">Thielavia terrestris</name>
    <dbReference type="NCBI Taxonomy" id="578455"/>
    <lineage>
        <taxon>Eukaryota</taxon>
        <taxon>Fungi</taxon>
        <taxon>Dikarya</taxon>
        <taxon>Ascomycota</taxon>
        <taxon>Pezizomycotina</taxon>
        <taxon>Sordariomycetes</taxon>
        <taxon>Sordariomycetidae</taxon>
        <taxon>Sordariales</taxon>
        <taxon>Chaetomiaceae</taxon>
        <taxon>Thermothielavioides</taxon>
        <taxon>Thermothielavioides terrestris</taxon>
    </lineage>
</organism>